<evidence type="ECO:0000259" key="1">
    <source>
        <dbReference type="Pfam" id="PF18036"/>
    </source>
</evidence>
<feature type="domain" description="SNRNP25 ubiquitin-like" evidence="1">
    <location>
        <begin position="47"/>
        <end position="129"/>
    </location>
</feature>
<dbReference type="AlphaFoldDB" id="A0A167NWQ0"/>
<dbReference type="EMBL" id="KV440975">
    <property type="protein sequence ID" value="OAD76769.1"/>
    <property type="molecule type" value="Genomic_DNA"/>
</dbReference>
<accession>A0A167NWQ0</accession>
<dbReference type="InterPro" id="IPR039690">
    <property type="entry name" value="SNRNP25"/>
</dbReference>
<dbReference type="SUPFAM" id="SSF54236">
    <property type="entry name" value="Ubiquitin-like"/>
    <property type="match status" value="1"/>
</dbReference>
<dbReference type="STRING" id="763407.A0A167NWQ0"/>
<protein>
    <recommendedName>
        <fullName evidence="1">SNRNP25 ubiquitin-like domain-containing protein</fullName>
    </recommendedName>
</protein>
<dbReference type="GO" id="GO:0005681">
    <property type="term" value="C:spliceosomal complex"/>
    <property type="evidence" value="ECO:0007669"/>
    <property type="project" value="TreeGrafter"/>
</dbReference>
<reference evidence="3" key="1">
    <citation type="submission" date="2015-06" db="EMBL/GenBank/DDBJ databases">
        <title>Expansion of signal transduction pathways in fungi by whole-genome duplication.</title>
        <authorList>
            <consortium name="DOE Joint Genome Institute"/>
            <person name="Corrochano L.M."/>
            <person name="Kuo A."/>
            <person name="Marcet-Houben M."/>
            <person name="Polaino S."/>
            <person name="Salamov A."/>
            <person name="Villalobos J.M."/>
            <person name="Alvarez M.I."/>
            <person name="Avalos J."/>
            <person name="Benito E.P."/>
            <person name="Benoit I."/>
            <person name="Burger G."/>
            <person name="Camino L.P."/>
            <person name="Canovas D."/>
            <person name="Cerda-Olmedo E."/>
            <person name="Cheng J.-F."/>
            <person name="Dominguez A."/>
            <person name="Elias M."/>
            <person name="Eslava A.P."/>
            <person name="Glaser F."/>
            <person name="Grimwood J."/>
            <person name="Gutierrez G."/>
            <person name="Heitman J."/>
            <person name="Henrissat B."/>
            <person name="Iturriaga E.A."/>
            <person name="Lang B.F."/>
            <person name="Lavin J.L."/>
            <person name="Lee S."/>
            <person name="Li W."/>
            <person name="Lindquist E."/>
            <person name="Lopez-Garcia S."/>
            <person name="Luque E.M."/>
            <person name="Marcos A.T."/>
            <person name="Martin J."/>
            <person name="McCluskey K."/>
            <person name="Medina H.R."/>
            <person name="Miralles-Duran A."/>
            <person name="Miyazaki A."/>
            <person name="Munoz-Torres E."/>
            <person name="Oguiza J.A."/>
            <person name="Ohm R."/>
            <person name="Olmedo M."/>
            <person name="Orejas M."/>
            <person name="Ortiz-Castellanos L."/>
            <person name="Pisabarro A.G."/>
            <person name="Rodriguez-Romero J."/>
            <person name="Ruiz-Herrera J."/>
            <person name="Ruiz-Vazquez R."/>
            <person name="Sanz C."/>
            <person name="Schackwitz W."/>
            <person name="Schmutz J."/>
            <person name="Shahriari M."/>
            <person name="Shelest E."/>
            <person name="Silva-Franco F."/>
            <person name="Soanes D."/>
            <person name="Syed K."/>
            <person name="Tagua V.G."/>
            <person name="Talbot N.J."/>
            <person name="Thon M."/>
            <person name="De vries R.P."/>
            <person name="Wiebenga A."/>
            <person name="Yadav J.S."/>
            <person name="Braun E.L."/>
            <person name="Baker S."/>
            <person name="Garre V."/>
            <person name="Horwitz B."/>
            <person name="Torres-Martinez S."/>
            <person name="Idnurm A."/>
            <person name="Herrera-Estrella A."/>
            <person name="Gabaldon T."/>
            <person name="Grigoriev I.V."/>
        </authorList>
    </citation>
    <scope>NUCLEOTIDE SEQUENCE [LARGE SCALE GENOMIC DNA]</scope>
    <source>
        <strain evidence="3">NRRL 1555(-)</strain>
    </source>
</reference>
<dbReference type="VEuPathDB" id="FungiDB:PHYBLDRAFT_142276"/>
<dbReference type="Pfam" id="PF18036">
    <property type="entry name" value="Ubiquitin_4"/>
    <property type="match status" value="1"/>
</dbReference>
<dbReference type="InParanoid" id="A0A167NWQ0"/>
<organism evidence="2 3">
    <name type="scientific">Phycomyces blakesleeanus (strain ATCC 8743b / DSM 1359 / FGSC 10004 / NBRC 33097 / NRRL 1555)</name>
    <dbReference type="NCBI Taxonomy" id="763407"/>
    <lineage>
        <taxon>Eukaryota</taxon>
        <taxon>Fungi</taxon>
        <taxon>Fungi incertae sedis</taxon>
        <taxon>Mucoromycota</taxon>
        <taxon>Mucoromycotina</taxon>
        <taxon>Mucoromycetes</taxon>
        <taxon>Mucorales</taxon>
        <taxon>Phycomycetaceae</taxon>
        <taxon>Phycomyces</taxon>
    </lineage>
</organism>
<dbReference type="CDD" id="cd17058">
    <property type="entry name" value="Ubl_SNRNP25"/>
    <property type="match status" value="1"/>
</dbReference>
<keyword evidence="3" id="KW-1185">Reference proteome</keyword>
<dbReference type="GO" id="GO:0000398">
    <property type="term" value="P:mRNA splicing, via spliceosome"/>
    <property type="evidence" value="ECO:0007669"/>
    <property type="project" value="InterPro"/>
</dbReference>
<dbReference type="RefSeq" id="XP_018294809.1">
    <property type="nucleotide sequence ID" value="XM_018430775.1"/>
</dbReference>
<dbReference type="Proteomes" id="UP000077315">
    <property type="component" value="Unassembled WGS sequence"/>
</dbReference>
<gene>
    <name evidence="2" type="ORF">PHYBLDRAFT_142276</name>
</gene>
<dbReference type="InterPro" id="IPR040610">
    <property type="entry name" value="SNRNP25_ubiquitin"/>
</dbReference>
<dbReference type="PANTHER" id="PTHR14942:SF0">
    <property type="entry name" value="U11_U12 SMALL NUCLEAR RIBONUCLEOPROTEIN 25 KDA PROTEIN"/>
    <property type="match status" value="1"/>
</dbReference>
<evidence type="ECO:0000313" key="2">
    <source>
        <dbReference type="EMBL" id="OAD76769.1"/>
    </source>
</evidence>
<name>A0A167NWQ0_PHYB8</name>
<dbReference type="InterPro" id="IPR029071">
    <property type="entry name" value="Ubiquitin-like_domsf"/>
</dbReference>
<dbReference type="GeneID" id="28991681"/>
<evidence type="ECO:0000313" key="3">
    <source>
        <dbReference type="Proteomes" id="UP000077315"/>
    </source>
</evidence>
<dbReference type="OrthoDB" id="72819at2759"/>
<dbReference type="Gene3D" id="3.10.20.90">
    <property type="entry name" value="Phosphatidylinositol 3-kinase Catalytic Subunit, Chain A, domain 1"/>
    <property type="match status" value="1"/>
</dbReference>
<sequence length="145" mass="17291">MDNELIQGLQERINILLKDPLLNDISEKQSLQDIDTLIAIEQGHAYRIQVDRNPLDPVYVVVRQASTVQQLKKLIRLELERMEPQNKHVSWKYIWRSYCLILQGQRLIDDKAVMSQLGIRQNSVLRFSRLGHQKGQHRKAWYWYR</sequence>
<dbReference type="PANTHER" id="PTHR14942">
    <property type="entry name" value="U11/U12 SMALL NUCLEAR RIBONUCLEOPROTEIN 25 KDA PROTEIN"/>
    <property type="match status" value="1"/>
</dbReference>
<proteinExistence type="predicted"/>